<accession>A0A9N9E9F2</accession>
<dbReference type="OrthoDB" id="10505917at2759"/>
<reference evidence="2" key="1">
    <citation type="submission" date="2021-06" db="EMBL/GenBank/DDBJ databases">
        <authorList>
            <person name="Kallberg Y."/>
            <person name="Tangrot J."/>
            <person name="Rosling A."/>
        </authorList>
    </citation>
    <scope>NUCLEOTIDE SEQUENCE</scope>
    <source>
        <strain evidence="2">AZ414A</strain>
    </source>
</reference>
<evidence type="ECO:0000313" key="2">
    <source>
        <dbReference type="EMBL" id="CAG8665151.1"/>
    </source>
</evidence>
<evidence type="ECO:0000313" key="3">
    <source>
        <dbReference type="Proteomes" id="UP000789706"/>
    </source>
</evidence>
<feature type="coiled-coil region" evidence="1">
    <location>
        <begin position="36"/>
        <end position="64"/>
    </location>
</feature>
<feature type="non-terminal residue" evidence="2">
    <location>
        <position position="95"/>
    </location>
</feature>
<dbReference type="AlphaFoldDB" id="A0A9N9E9F2"/>
<dbReference type="Proteomes" id="UP000789706">
    <property type="component" value="Unassembled WGS sequence"/>
</dbReference>
<gene>
    <name evidence="2" type="ORF">DEBURN_LOCUS11897</name>
</gene>
<comment type="caution">
    <text evidence="2">The sequence shown here is derived from an EMBL/GenBank/DDBJ whole genome shotgun (WGS) entry which is preliminary data.</text>
</comment>
<dbReference type="EMBL" id="CAJVPK010009128">
    <property type="protein sequence ID" value="CAG8665151.1"/>
    <property type="molecule type" value="Genomic_DNA"/>
</dbReference>
<organism evidence="2 3">
    <name type="scientific">Diversispora eburnea</name>
    <dbReference type="NCBI Taxonomy" id="1213867"/>
    <lineage>
        <taxon>Eukaryota</taxon>
        <taxon>Fungi</taxon>
        <taxon>Fungi incertae sedis</taxon>
        <taxon>Mucoromycota</taxon>
        <taxon>Glomeromycotina</taxon>
        <taxon>Glomeromycetes</taxon>
        <taxon>Diversisporales</taxon>
        <taxon>Diversisporaceae</taxon>
        <taxon>Diversispora</taxon>
    </lineage>
</organism>
<protein>
    <submittedName>
        <fullName evidence="2">5075_t:CDS:1</fullName>
    </submittedName>
</protein>
<evidence type="ECO:0000256" key="1">
    <source>
        <dbReference type="SAM" id="Coils"/>
    </source>
</evidence>
<feature type="non-terminal residue" evidence="2">
    <location>
        <position position="1"/>
    </location>
</feature>
<keyword evidence="3" id="KW-1185">Reference proteome</keyword>
<proteinExistence type="predicted"/>
<sequence>LSCALEMSKLQVDITYSHQLTSITSTISEPLFEIVEDNENNEINNQENNEEDNEDQNYKNLMDDDENLIDRSDKEFENKYINQLNLENEFDEYLQ</sequence>
<name>A0A9N9E9F2_9GLOM</name>
<keyword evidence="1" id="KW-0175">Coiled coil</keyword>